<keyword evidence="1" id="KW-0732">Signal</keyword>
<protein>
    <submittedName>
        <fullName evidence="3">EF-hand domain-containing protein</fullName>
    </submittedName>
</protein>
<organism evidence="3 4">
    <name type="scientific">Tabrizicola soli</name>
    <dbReference type="NCBI Taxonomy" id="2185115"/>
    <lineage>
        <taxon>Bacteria</taxon>
        <taxon>Pseudomonadati</taxon>
        <taxon>Pseudomonadota</taxon>
        <taxon>Alphaproteobacteria</taxon>
        <taxon>Rhodobacterales</taxon>
        <taxon>Paracoccaceae</taxon>
        <taxon>Tabrizicola</taxon>
    </lineage>
</organism>
<keyword evidence="4" id="KW-1185">Reference proteome</keyword>
<dbReference type="Gene3D" id="1.10.238.10">
    <property type="entry name" value="EF-hand"/>
    <property type="match status" value="1"/>
</dbReference>
<dbReference type="Pfam" id="PF13202">
    <property type="entry name" value="EF-hand_5"/>
    <property type="match status" value="1"/>
</dbReference>
<evidence type="ECO:0000259" key="2">
    <source>
        <dbReference type="PROSITE" id="PS50222"/>
    </source>
</evidence>
<feature type="domain" description="EF-hand" evidence="2">
    <location>
        <begin position="46"/>
        <end position="81"/>
    </location>
</feature>
<dbReference type="EMBL" id="JBHRSM010000011">
    <property type="protein sequence ID" value="MFC3085649.1"/>
    <property type="molecule type" value="Genomic_DNA"/>
</dbReference>
<feature type="signal peptide" evidence="1">
    <location>
        <begin position="1"/>
        <end position="20"/>
    </location>
</feature>
<dbReference type="InterPro" id="IPR011992">
    <property type="entry name" value="EF-hand-dom_pair"/>
</dbReference>
<dbReference type="Proteomes" id="UP001595445">
    <property type="component" value="Unassembled WGS sequence"/>
</dbReference>
<comment type="caution">
    <text evidence="3">The sequence shown here is derived from an EMBL/GenBank/DDBJ whole genome shotgun (WGS) entry which is preliminary data.</text>
</comment>
<proteinExistence type="predicted"/>
<reference evidence="4" key="1">
    <citation type="journal article" date="2019" name="Int. J. Syst. Evol. Microbiol.">
        <title>The Global Catalogue of Microorganisms (GCM) 10K type strain sequencing project: providing services to taxonomists for standard genome sequencing and annotation.</title>
        <authorList>
            <consortium name="The Broad Institute Genomics Platform"/>
            <consortium name="The Broad Institute Genome Sequencing Center for Infectious Disease"/>
            <person name="Wu L."/>
            <person name="Ma J."/>
        </authorList>
    </citation>
    <scope>NUCLEOTIDE SEQUENCE [LARGE SCALE GENOMIC DNA]</scope>
    <source>
        <strain evidence="4">KCTC 62102</strain>
    </source>
</reference>
<dbReference type="InterPro" id="IPR002048">
    <property type="entry name" value="EF_hand_dom"/>
</dbReference>
<dbReference type="PROSITE" id="PS00018">
    <property type="entry name" value="EF_HAND_1"/>
    <property type="match status" value="1"/>
</dbReference>
<dbReference type="InterPro" id="IPR018247">
    <property type="entry name" value="EF_Hand_1_Ca_BS"/>
</dbReference>
<dbReference type="RefSeq" id="WP_197641917.1">
    <property type="nucleotide sequence ID" value="NZ_JAEACP010000002.1"/>
</dbReference>
<sequence>MKKFALVLAASALTAVAAFAEDAAPAAEVVDTDANGTFSLAEVQAVYAAVTEETFKAADTDASGELSAEELKAAVDAGAFAA</sequence>
<accession>A0ABV7DU79</accession>
<name>A0ABV7DU79_9RHOB</name>
<evidence type="ECO:0000313" key="4">
    <source>
        <dbReference type="Proteomes" id="UP001595445"/>
    </source>
</evidence>
<gene>
    <name evidence="3" type="ORF">ACFOD6_06255</name>
</gene>
<feature type="chain" id="PRO_5047499429" evidence="1">
    <location>
        <begin position="21"/>
        <end position="82"/>
    </location>
</feature>
<dbReference type="SUPFAM" id="SSF47473">
    <property type="entry name" value="EF-hand"/>
    <property type="match status" value="1"/>
</dbReference>
<evidence type="ECO:0000256" key="1">
    <source>
        <dbReference type="SAM" id="SignalP"/>
    </source>
</evidence>
<dbReference type="PROSITE" id="PS50222">
    <property type="entry name" value="EF_HAND_2"/>
    <property type="match status" value="1"/>
</dbReference>
<evidence type="ECO:0000313" key="3">
    <source>
        <dbReference type="EMBL" id="MFC3085649.1"/>
    </source>
</evidence>